<evidence type="ECO:0000259" key="1">
    <source>
        <dbReference type="Pfam" id="PF00881"/>
    </source>
</evidence>
<reference evidence="2 3" key="1">
    <citation type="submission" date="2020-04" db="EMBL/GenBank/DDBJ databases">
        <title>Genomic insights into acetone-butanol-ethanol (ABE) fermentation by sequencing solventogenic clostridia strains.</title>
        <authorList>
            <person name="Brown S."/>
        </authorList>
    </citation>
    <scope>NUCLEOTIDE SEQUENCE [LARGE SCALE GENOMIC DNA]</scope>
    <source>
        <strain evidence="2 3">DJ011</strain>
    </source>
</reference>
<dbReference type="AlphaFoldDB" id="A0A923ED54"/>
<dbReference type="CDD" id="cd02138">
    <property type="entry name" value="TdsD-like"/>
    <property type="match status" value="1"/>
</dbReference>
<evidence type="ECO:0000313" key="3">
    <source>
        <dbReference type="Proteomes" id="UP000563151"/>
    </source>
</evidence>
<dbReference type="RefSeq" id="WP_173680259.1">
    <property type="nucleotide sequence ID" value="NZ_JAAZWO010000036.1"/>
</dbReference>
<dbReference type="EMBL" id="JAAZWO010000036">
    <property type="protein sequence ID" value="MBC2399816.1"/>
    <property type="molecule type" value="Genomic_DNA"/>
</dbReference>
<evidence type="ECO:0000313" key="2">
    <source>
        <dbReference type="EMBL" id="MBC2399816.1"/>
    </source>
</evidence>
<accession>A0A923ED54</accession>
<dbReference type="GO" id="GO:0016491">
    <property type="term" value="F:oxidoreductase activity"/>
    <property type="evidence" value="ECO:0007669"/>
    <property type="project" value="InterPro"/>
</dbReference>
<dbReference type="InterPro" id="IPR000415">
    <property type="entry name" value="Nitroreductase-like"/>
</dbReference>
<proteinExistence type="predicted"/>
<dbReference type="PANTHER" id="PTHR23026:SF100">
    <property type="entry name" value="NITROREDUCTASE"/>
    <property type="match status" value="1"/>
</dbReference>
<gene>
    <name evidence="2" type="ORF">HGG79_18905</name>
</gene>
<name>A0A923ED54_CLOTT</name>
<dbReference type="Proteomes" id="UP000563151">
    <property type="component" value="Unassembled WGS sequence"/>
</dbReference>
<organism evidence="2 3">
    <name type="scientific">Clostridium tetanomorphum</name>
    <dbReference type="NCBI Taxonomy" id="1553"/>
    <lineage>
        <taxon>Bacteria</taxon>
        <taxon>Bacillati</taxon>
        <taxon>Bacillota</taxon>
        <taxon>Clostridia</taxon>
        <taxon>Eubacteriales</taxon>
        <taxon>Clostridiaceae</taxon>
        <taxon>Clostridium</taxon>
    </lineage>
</organism>
<dbReference type="InterPro" id="IPR050627">
    <property type="entry name" value="Nitroreductase/BluB"/>
</dbReference>
<dbReference type="PANTHER" id="PTHR23026">
    <property type="entry name" value="NADPH NITROREDUCTASE"/>
    <property type="match status" value="1"/>
</dbReference>
<dbReference type="InterPro" id="IPR029479">
    <property type="entry name" value="Nitroreductase"/>
</dbReference>
<dbReference type="Gene3D" id="3.40.109.10">
    <property type="entry name" value="NADH Oxidase"/>
    <property type="match status" value="1"/>
</dbReference>
<sequence>MKRNFKYDIMKEIQNRWSPRAFKNETISKDDLLPLIETARYAPSCFNEQPWKFIIAYKEEQLNTMRSVLLDSNRLWADRAPSFIMIISKKIFSLDGKENYWSKFDAGTAWGYLSLEAEKMGFITHAMGGFKKDLAREKFNIPDDYDILTIIAVGKLGEKDTLPTDDLRDREKPGLRKPLEDIFIEDRFK</sequence>
<comment type="caution">
    <text evidence="2">The sequence shown here is derived from an EMBL/GenBank/DDBJ whole genome shotgun (WGS) entry which is preliminary data.</text>
</comment>
<dbReference type="Pfam" id="PF00881">
    <property type="entry name" value="Nitroreductase"/>
    <property type="match status" value="1"/>
</dbReference>
<protein>
    <submittedName>
        <fullName evidence="2">Nitroreductase family protein</fullName>
    </submittedName>
</protein>
<keyword evidence="3" id="KW-1185">Reference proteome</keyword>
<dbReference type="SUPFAM" id="SSF55469">
    <property type="entry name" value="FMN-dependent nitroreductase-like"/>
    <property type="match status" value="1"/>
</dbReference>
<feature type="domain" description="Nitroreductase" evidence="1">
    <location>
        <begin position="13"/>
        <end position="155"/>
    </location>
</feature>